<name>A0A255EN73_9ACTN</name>
<protein>
    <submittedName>
        <fullName evidence="1">Uncharacterized protein</fullName>
    </submittedName>
</protein>
<evidence type="ECO:0000313" key="1">
    <source>
        <dbReference type="EMBL" id="OYN89573.1"/>
    </source>
</evidence>
<reference evidence="1 2" key="1">
    <citation type="submission" date="2017-07" db="EMBL/GenBank/DDBJ databases">
        <title>Draft whole genome sequences of clinical Proprionibacteriaceae strains.</title>
        <authorList>
            <person name="Bernier A.-M."/>
            <person name="Bernard K."/>
            <person name="Domingo M.-C."/>
        </authorList>
    </citation>
    <scope>NUCLEOTIDE SEQUENCE [LARGE SCALE GENOMIC DNA]</scope>
    <source>
        <strain evidence="1 2">NML 160184</strain>
    </source>
</reference>
<dbReference type="Proteomes" id="UP000216533">
    <property type="component" value="Unassembled WGS sequence"/>
</dbReference>
<dbReference type="AlphaFoldDB" id="A0A255EN73"/>
<organism evidence="1 2">
    <name type="scientific">Parenemella sanctibonifatiensis</name>
    <dbReference type="NCBI Taxonomy" id="2016505"/>
    <lineage>
        <taxon>Bacteria</taxon>
        <taxon>Bacillati</taxon>
        <taxon>Actinomycetota</taxon>
        <taxon>Actinomycetes</taxon>
        <taxon>Propionibacteriales</taxon>
        <taxon>Propionibacteriaceae</taxon>
        <taxon>Parenemella</taxon>
    </lineage>
</organism>
<dbReference type="EMBL" id="NMVI01000008">
    <property type="protein sequence ID" value="OYN89573.1"/>
    <property type="molecule type" value="Genomic_DNA"/>
</dbReference>
<comment type="caution">
    <text evidence="1">The sequence shown here is derived from an EMBL/GenBank/DDBJ whole genome shotgun (WGS) entry which is preliminary data.</text>
</comment>
<gene>
    <name evidence="1" type="ORF">CGZ92_02290</name>
</gene>
<sequence length="255" mass="28622">MGWVAPLVGRWFEEKWFRTHDLIGIWPTRESVVMIVRDRSTELVWAWRPVRGSVLDREPSPVEGRLDPSLGAPWEWVPDRDEPRRHEFVAKFVDLEEPPIEREEDGYRSASWAETMLSHSLNVQRFLGLTPDPLVAGFVEHSSLVWLVWGVDPSSGPFDSHERWLGVAWTLSAAGSFGPPWSIGYADCALGNLYGLNADLVATKVKEQDPSENGPDRQVLVKAASDHGHRGWLESVIGLLDEQRQPGTTGVLGAR</sequence>
<evidence type="ECO:0000313" key="2">
    <source>
        <dbReference type="Proteomes" id="UP000216533"/>
    </source>
</evidence>
<accession>A0A255EN73</accession>
<proteinExistence type="predicted"/>